<dbReference type="SMART" id="SM00448">
    <property type="entry name" value="REC"/>
    <property type="match status" value="1"/>
</dbReference>
<evidence type="ECO:0000256" key="4">
    <source>
        <dbReference type="ARBA" id="ARBA00023125"/>
    </source>
</evidence>
<protein>
    <submittedName>
        <fullName evidence="10">Sigma-54 dependent transcriptional regulator</fullName>
    </submittedName>
</protein>
<dbReference type="InterPro" id="IPR025662">
    <property type="entry name" value="Sigma_54_int_dom_ATP-bd_1"/>
</dbReference>
<name>A0ABT3GD80_9BACT</name>
<keyword evidence="11" id="KW-1185">Reference proteome</keyword>
<dbReference type="InterPro" id="IPR002078">
    <property type="entry name" value="Sigma_54_int"/>
</dbReference>
<dbReference type="InterPro" id="IPR009057">
    <property type="entry name" value="Homeodomain-like_sf"/>
</dbReference>
<evidence type="ECO:0000259" key="8">
    <source>
        <dbReference type="PROSITE" id="PS50045"/>
    </source>
</evidence>
<dbReference type="InterPro" id="IPR027417">
    <property type="entry name" value="P-loop_NTPase"/>
</dbReference>
<dbReference type="Pfam" id="PF25601">
    <property type="entry name" value="AAA_lid_14"/>
    <property type="match status" value="1"/>
</dbReference>
<dbReference type="SUPFAM" id="SSF52172">
    <property type="entry name" value="CheY-like"/>
    <property type="match status" value="1"/>
</dbReference>
<dbReference type="SMART" id="SM00382">
    <property type="entry name" value="AAA"/>
    <property type="match status" value="1"/>
</dbReference>
<keyword evidence="2" id="KW-0067">ATP-binding</keyword>
<dbReference type="InterPro" id="IPR003593">
    <property type="entry name" value="AAA+_ATPase"/>
</dbReference>
<dbReference type="SUPFAM" id="SSF52540">
    <property type="entry name" value="P-loop containing nucleoside triphosphate hydrolases"/>
    <property type="match status" value="1"/>
</dbReference>
<evidence type="ECO:0000259" key="9">
    <source>
        <dbReference type="PROSITE" id="PS50110"/>
    </source>
</evidence>
<accession>A0ABT3GD80</accession>
<evidence type="ECO:0000256" key="1">
    <source>
        <dbReference type="ARBA" id="ARBA00022741"/>
    </source>
</evidence>
<feature type="domain" description="Response regulatory" evidence="9">
    <location>
        <begin position="5"/>
        <end position="121"/>
    </location>
</feature>
<dbReference type="EMBL" id="JAPDDT010000001">
    <property type="protein sequence ID" value="MCW1921373.1"/>
    <property type="molecule type" value="Genomic_DNA"/>
</dbReference>
<dbReference type="InterPro" id="IPR001789">
    <property type="entry name" value="Sig_transdc_resp-reg_receiver"/>
</dbReference>
<dbReference type="InterPro" id="IPR025944">
    <property type="entry name" value="Sigma_54_int_dom_CS"/>
</dbReference>
<dbReference type="InterPro" id="IPR002197">
    <property type="entry name" value="HTH_Fis"/>
</dbReference>
<dbReference type="InterPro" id="IPR011006">
    <property type="entry name" value="CheY-like_superfamily"/>
</dbReference>
<feature type="coiled-coil region" evidence="7">
    <location>
        <begin position="130"/>
        <end position="164"/>
    </location>
</feature>
<dbReference type="PANTHER" id="PTHR32071">
    <property type="entry name" value="TRANSCRIPTIONAL REGULATORY PROTEIN"/>
    <property type="match status" value="1"/>
</dbReference>
<evidence type="ECO:0000256" key="2">
    <source>
        <dbReference type="ARBA" id="ARBA00022840"/>
    </source>
</evidence>
<keyword evidence="3" id="KW-0805">Transcription regulation</keyword>
<keyword evidence="6" id="KW-0597">Phosphoprotein</keyword>
<organism evidence="10 11">
    <name type="scientific">Luteolibacter arcticus</name>
    <dbReference type="NCBI Taxonomy" id="1581411"/>
    <lineage>
        <taxon>Bacteria</taxon>
        <taxon>Pseudomonadati</taxon>
        <taxon>Verrucomicrobiota</taxon>
        <taxon>Verrucomicrobiia</taxon>
        <taxon>Verrucomicrobiales</taxon>
        <taxon>Verrucomicrobiaceae</taxon>
        <taxon>Luteolibacter</taxon>
    </lineage>
</organism>
<dbReference type="InterPro" id="IPR058031">
    <property type="entry name" value="AAA_lid_NorR"/>
</dbReference>
<dbReference type="Pfam" id="PF02954">
    <property type="entry name" value="HTH_8"/>
    <property type="match status" value="1"/>
</dbReference>
<keyword evidence="4" id="KW-0238">DNA-binding</keyword>
<dbReference type="Pfam" id="PF00072">
    <property type="entry name" value="Response_reg"/>
    <property type="match status" value="1"/>
</dbReference>
<sequence>MTEGRILVADDTPASLSLISHVLEKEGYEIFAVSNAVDALRIAGKAKPDLILLDVMMPGHDGYYLCRELKAEATTSDIPVIFITSRNDTESILKGFRVGAVDYIQKPFQAEEVVSRVATHLKIGRLTRELQERNAELEAESGRRRDAEQARDTANQRLHTLARKEAERWGIGGFIGHSKHLKRILDDIERLQQFGKTSVMITGESGTGKELVARAVHHHSPRSEGAFIPVNCVAIPSELMESLFFGHMKGSFTGATSDRKGYFELADGGTLFLDEIGDMPATLQAKLLRVLEDGEVTPVGATRSRRVDVRVLSATNADLQAKIASGDFRQDLYFRLARYTVDLPPLRNRPEDLPLLARHFLEVFSLEMGTAVPAISADALAVLASHDFPGNIRELKNVMERALILSGGKPVQPEHLQLFASRSKPAPPPQGESFDLESAEHSAIQRALEQTQGNVAEAARLLKIHRSRIYRKFPHLAGGSQ</sequence>
<keyword evidence="1" id="KW-0547">Nucleotide-binding</keyword>
<evidence type="ECO:0000256" key="6">
    <source>
        <dbReference type="PROSITE-ProRule" id="PRU00169"/>
    </source>
</evidence>
<dbReference type="PROSITE" id="PS50045">
    <property type="entry name" value="SIGMA54_INTERACT_4"/>
    <property type="match status" value="1"/>
</dbReference>
<dbReference type="Pfam" id="PF00158">
    <property type="entry name" value="Sigma54_activat"/>
    <property type="match status" value="1"/>
</dbReference>
<keyword evidence="7" id="KW-0175">Coiled coil</keyword>
<evidence type="ECO:0000256" key="3">
    <source>
        <dbReference type="ARBA" id="ARBA00023015"/>
    </source>
</evidence>
<dbReference type="RefSeq" id="WP_264485482.1">
    <property type="nucleotide sequence ID" value="NZ_JAPDDT010000001.1"/>
</dbReference>
<evidence type="ECO:0000256" key="5">
    <source>
        <dbReference type="ARBA" id="ARBA00023163"/>
    </source>
</evidence>
<dbReference type="PROSITE" id="PS00688">
    <property type="entry name" value="SIGMA54_INTERACT_3"/>
    <property type="match status" value="1"/>
</dbReference>
<dbReference type="Proteomes" id="UP001320876">
    <property type="component" value="Unassembled WGS sequence"/>
</dbReference>
<feature type="modified residue" description="4-aspartylphosphate" evidence="6">
    <location>
        <position position="54"/>
    </location>
</feature>
<dbReference type="InterPro" id="IPR025943">
    <property type="entry name" value="Sigma_54_int_dom_ATP-bd_2"/>
</dbReference>
<comment type="caution">
    <text evidence="10">The sequence shown here is derived from an EMBL/GenBank/DDBJ whole genome shotgun (WGS) entry which is preliminary data.</text>
</comment>
<dbReference type="CDD" id="cd00009">
    <property type="entry name" value="AAA"/>
    <property type="match status" value="1"/>
</dbReference>
<dbReference type="Gene3D" id="1.10.10.60">
    <property type="entry name" value="Homeodomain-like"/>
    <property type="match status" value="1"/>
</dbReference>
<evidence type="ECO:0000313" key="11">
    <source>
        <dbReference type="Proteomes" id="UP001320876"/>
    </source>
</evidence>
<keyword evidence="5" id="KW-0804">Transcription</keyword>
<dbReference type="PROSITE" id="PS50110">
    <property type="entry name" value="RESPONSE_REGULATORY"/>
    <property type="match status" value="1"/>
</dbReference>
<dbReference type="SUPFAM" id="SSF46689">
    <property type="entry name" value="Homeodomain-like"/>
    <property type="match status" value="1"/>
</dbReference>
<proteinExistence type="predicted"/>
<dbReference type="PROSITE" id="PS00676">
    <property type="entry name" value="SIGMA54_INTERACT_2"/>
    <property type="match status" value="1"/>
</dbReference>
<dbReference type="Gene3D" id="3.40.50.2300">
    <property type="match status" value="1"/>
</dbReference>
<evidence type="ECO:0000313" key="10">
    <source>
        <dbReference type="EMBL" id="MCW1921373.1"/>
    </source>
</evidence>
<gene>
    <name evidence="10" type="ORF">OKA05_02340</name>
</gene>
<dbReference type="PROSITE" id="PS00675">
    <property type="entry name" value="SIGMA54_INTERACT_1"/>
    <property type="match status" value="1"/>
</dbReference>
<dbReference type="Gene3D" id="1.10.8.60">
    <property type="match status" value="1"/>
</dbReference>
<dbReference type="Gene3D" id="3.40.50.300">
    <property type="entry name" value="P-loop containing nucleotide triphosphate hydrolases"/>
    <property type="match status" value="1"/>
</dbReference>
<feature type="domain" description="Sigma-54 factor interaction" evidence="8">
    <location>
        <begin position="174"/>
        <end position="404"/>
    </location>
</feature>
<reference evidence="10 11" key="1">
    <citation type="submission" date="2022-10" db="EMBL/GenBank/DDBJ databases">
        <title>Luteolibacter arcticus strain CCTCC AB 2014275, whole genome shotgun sequencing project.</title>
        <authorList>
            <person name="Zhao G."/>
            <person name="Shen L."/>
        </authorList>
    </citation>
    <scope>NUCLEOTIDE SEQUENCE [LARGE SCALE GENOMIC DNA]</scope>
    <source>
        <strain evidence="10 11">CCTCC AB 2014275</strain>
    </source>
</reference>
<evidence type="ECO:0000256" key="7">
    <source>
        <dbReference type="SAM" id="Coils"/>
    </source>
</evidence>